<keyword evidence="4" id="KW-0479">Metal-binding</keyword>
<dbReference type="InterPro" id="IPR006098">
    <property type="entry name" value="MMCoA_mutase_a_cat"/>
</dbReference>
<dbReference type="InterPro" id="IPR016176">
    <property type="entry name" value="Cbl-dep_enz_cat"/>
</dbReference>
<dbReference type="SUPFAM" id="SSF51703">
    <property type="entry name" value="Cobalamin (vitamin B12)-dependent enzymes"/>
    <property type="match status" value="1"/>
</dbReference>
<dbReference type="GO" id="GO:0046872">
    <property type="term" value="F:metal ion binding"/>
    <property type="evidence" value="ECO:0007669"/>
    <property type="project" value="UniProtKB-KW"/>
</dbReference>
<accession>A0A5J4YNC8</accession>
<evidence type="ECO:0000256" key="6">
    <source>
        <dbReference type="ARBA" id="ARBA00023285"/>
    </source>
</evidence>
<dbReference type="NCBIfam" id="NF006944">
    <property type="entry name" value="PRK09426.1"/>
    <property type="match status" value="1"/>
</dbReference>
<dbReference type="CDD" id="cd02071">
    <property type="entry name" value="MM_CoA_mut_B12_BD"/>
    <property type="match status" value="1"/>
</dbReference>
<proteinExistence type="inferred from homology"/>
<dbReference type="Pfam" id="PF02310">
    <property type="entry name" value="B12-binding"/>
    <property type="match status" value="1"/>
</dbReference>
<dbReference type="EMBL" id="VRMN01000008">
    <property type="protein sequence ID" value="KAA8492796.1"/>
    <property type="molecule type" value="Genomic_DNA"/>
</dbReference>
<dbReference type="NCBIfam" id="TIGR00640">
    <property type="entry name" value="acid_CoA_mut_C"/>
    <property type="match status" value="1"/>
</dbReference>
<dbReference type="InterPro" id="IPR036724">
    <property type="entry name" value="Cobalamin-bd_sf"/>
</dbReference>
<dbReference type="Pfam" id="PF01642">
    <property type="entry name" value="MM_CoA_mutase"/>
    <property type="match status" value="1"/>
</dbReference>
<dbReference type="AlphaFoldDB" id="A0A5J4YNC8"/>
<dbReference type="InterPro" id="IPR006158">
    <property type="entry name" value="Cobalamin-bd"/>
</dbReference>
<keyword evidence="6" id="KW-0170">Cobalt</keyword>
<comment type="cofactor">
    <cofactor evidence="1">
        <name>adenosylcob(III)alamin</name>
        <dbReference type="ChEBI" id="CHEBI:18408"/>
    </cofactor>
</comment>
<gene>
    <name evidence="8" type="ORF">FVE85_9068</name>
</gene>
<organism evidence="8 9">
    <name type="scientific">Porphyridium purpureum</name>
    <name type="common">Red alga</name>
    <name type="synonym">Porphyridium cruentum</name>
    <dbReference type="NCBI Taxonomy" id="35688"/>
    <lineage>
        <taxon>Eukaryota</taxon>
        <taxon>Rhodophyta</taxon>
        <taxon>Bangiophyceae</taxon>
        <taxon>Porphyridiales</taxon>
        <taxon>Porphyridiaceae</taxon>
        <taxon>Porphyridium</taxon>
    </lineage>
</organism>
<name>A0A5J4YNC8_PORPP</name>
<dbReference type="PROSITE" id="PS51332">
    <property type="entry name" value="B12_BINDING"/>
    <property type="match status" value="1"/>
</dbReference>
<feature type="domain" description="B12-binding" evidence="7">
    <location>
        <begin position="665"/>
        <end position="797"/>
    </location>
</feature>
<dbReference type="PANTHER" id="PTHR48101:SF4">
    <property type="entry name" value="METHYLMALONYL-COA MUTASE, MITOCHONDRIAL"/>
    <property type="match status" value="1"/>
</dbReference>
<keyword evidence="5" id="KW-0413">Isomerase</keyword>
<evidence type="ECO:0000256" key="5">
    <source>
        <dbReference type="ARBA" id="ARBA00023235"/>
    </source>
</evidence>
<dbReference type="InterPro" id="IPR006099">
    <property type="entry name" value="MeMalonylCoA_mutase_a/b_cat"/>
</dbReference>
<keyword evidence="3" id="KW-0846">Cobalamin</keyword>
<evidence type="ECO:0000256" key="3">
    <source>
        <dbReference type="ARBA" id="ARBA00022628"/>
    </source>
</evidence>
<dbReference type="FunFam" id="3.20.20.240:FF:000001">
    <property type="entry name" value="Probable methylmalonyl-coa mutase"/>
    <property type="match status" value="1"/>
</dbReference>
<keyword evidence="9" id="KW-1185">Reference proteome</keyword>
<dbReference type="PANTHER" id="PTHR48101">
    <property type="entry name" value="METHYLMALONYL-COA MUTASE, MITOCHONDRIAL-RELATED"/>
    <property type="match status" value="1"/>
</dbReference>
<evidence type="ECO:0000256" key="2">
    <source>
        <dbReference type="ARBA" id="ARBA00008465"/>
    </source>
</evidence>
<sequence>MASRLRCAARSCSCARPWLFSRGALVSSSLSGWRRCAFESSRKNTQSRELSSAFESAEAQWRFQVEKELAQTGAPSSRSTSVDGICLRPAYGDAASAESGQWPGVPPYRRGPHASMYASRPWTIRQYAGFGTAEESNAFFKRALQGGQKGLSVAFDLATHRGYDSDHPRVQGDVGMAGVAVDVVDDMKRLFDGIKLDEVSVSMTMNGAVLPVLAFFIVAAEESGVARSKLSGTVQNDILKEFMVRNTFIYPPEPSLRITGDIMAFCTREMPKFNTISISGYHMQEAGADPCLELAFTLADGLEYIRVARSAGLTVDQCAPRLSFFFGIGMDFYVEIAKLRAARELWYTLLKEKYGSEINNPKSYVLRTHCQTSGYSLTEKEPYNNAVRTTIEAMAAVFGGTQSLHTNALDEAIALPSEFAARLARNTQLILQEETGICAVADPFGGSYMMEALTSELMLKARSVIDQVERAGGMAKCVADGWPKQRIEDAAARKQARIDSGQHVIVGVNKFIAEQQSAQSSGNGGQGGDERIDVRSLDSVGIRQTQLDQLKRVKFSRNAEAAQRALQLIVQAAKFRNGVDSVKEGESDAASKNLLDCCVVAARARCTLGEISSALESVYGRYQPQVSVATGVYRDNFTGEEPGASSEFREAVRAVQTFSELAGRRPRILIAKVGQDGHDRGAKVVASGFADLGFDVDVGPLFQTPAEVVKMAVEADVHVIGVSSLAAGHRTLVPAVMEELERAEAQDILVIVGGVVPSSDHEFLRKLGVPLVFGPNTRLPYAVVELIRVLSERLRLST</sequence>
<dbReference type="GO" id="GO:0031419">
    <property type="term" value="F:cobalamin binding"/>
    <property type="evidence" value="ECO:0007669"/>
    <property type="project" value="UniProtKB-KW"/>
</dbReference>
<comment type="caution">
    <text evidence="8">The sequence shown here is derived from an EMBL/GenBank/DDBJ whole genome shotgun (WGS) entry which is preliminary data.</text>
</comment>
<dbReference type="SUPFAM" id="SSF52242">
    <property type="entry name" value="Cobalamin (vitamin B12)-binding domain"/>
    <property type="match status" value="1"/>
</dbReference>
<reference evidence="9" key="1">
    <citation type="journal article" date="2019" name="Nat. Commun.">
        <title>Expansion of phycobilisome linker gene families in mesophilic red algae.</title>
        <authorList>
            <person name="Lee J."/>
            <person name="Kim D."/>
            <person name="Bhattacharya D."/>
            <person name="Yoon H.S."/>
        </authorList>
    </citation>
    <scope>NUCLEOTIDE SEQUENCE [LARGE SCALE GENOMIC DNA]</scope>
    <source>
        <strain evidence="9">CCMP 1328</strain>
    </source>
</reference>
<dbReference type="Gene3D" id="3.20.20.240">
    <property type="entry name" value="Methylmalonyl-CoA mutase"/>
    <property type="match status" value="1"/>
</dbReference>
<evidence type="ECO:0000313" key="8">
    <source>
        <dbReference type="EMBL" id="KAA8492796.1"/>
    </source>
</evidence>
<dbReference type="Gene3D" id="3.40.50.280">
    <property type="entry name" value="Cobalamin-binding domain"/>
    <property type="match status" value="1"/>
</dbReference>
<evidence type="ECO:0000259" key="7">
    <source>
        <dbReference type="PROSITE" id="PS51332"/>
    </source>
</evidence>
<evidence type="ECO:0000313" key="9">
    <source>
        <dbReference type="Proteomes" id="UP000324585"/>
    </source>
</evidence>
<comment type="similarity">
    <text evidence="2">Belongs to the methylmalonyl-CoA mutase family.</text>
</comment>
<dbReference type="OrthoDB" id="198977at2759"/>
<dbReference type="GO" id="GO:0019678">
    <property type="term" value="P:propionate metabolic process, methylmalonyl pathway"/>
    <property type="evidence" value="ECO:0007669"/>
    <property type="project" value="TreeGrafter"/>
</dbReference>
<dbReference type="GO" id="GO:0004494">
    <property type="term" value="F:methylmalonyl-CoA mutase activity"/>
    <property type="evidence" value="ECO:0007669"/>
    <property type="project" value="UniProtKB-EC"/>
</dbReference>
<dbReference type="Proteomes" id="UP000324585">
    <property type="component" value="Unassembled WGS sequence"/>
</dbReference>
<dbReference type="OMA" id="IQEETHI"/>
<dbReference type="NCBIfam" id="TIGR00641">
    <property type="entry name" value="acid_CoA_mut_N"/>
    <property type="match status" value="1"/>
</dbReference>
<dbReference type="GO" id="GO:0005739">
    <property type="term" value="C:mitochondrion"/>
    <property type="evidence" value="ECO:0007669"/>
    <property type="project" value="TreeGrafter"/>
</dbReference>
<protein>
    <submittedName>
        <fullName evidence="8">Putative methylmalonyl-CoA mutase, mitochondrial</fullName>
    </submittedName>
</protein>
<evidence type="ECO:0000256" key="4">
    <source>
        <dbReference type="ARBA" id="ARBA00022723"/>
    </source>
</evidence>
<dbReference type="InterPro" id="IPR006159">
    <property type="entry name" value="Acid_CoA_mut_C"/>
</dbReference>
<evidence type="ECO:0000256" key="1">
    <source>
        <dbReference type="ARBA" id="ARBA00001922"/>
    </source>
</evidence>